<name>A0A5P3ARY7_PHOVU</name>
<dbReference type="AlphaFoldDB" id="A0A5P3ARY7"/>
<sequence>MNKEGILKEIKNSNLTEECKTEVIQIIEQYDKNRAEEILPLLFKLIEIAPTLIKLFCGHL</sequence>
<dbReference type="Proteomes" id="UP000468344">
    <property type="component" value="Unassembled WGS sequence"/>
</dbReference>
<evidence type="ECO:0000313" key="3">
    <source>
        <dbReference type="EMBL" id="QEW36489.1"/>
    </source>
</evidence>
<accession>A0A5P3ARY7</accession>
<proteinExistence type="predicted"/>
<evidence type="ECO:0000313" key="1">
    <source>
        <dbReference type="EMBL" id="KAB6457369.1"/>
    </source>
</evidence>
<organism evidence="3 4">
    <name type="scientific">Phocaeicola vulgatus</name>
    <name type="common">Bacteroides vulgatus</name>
    <dbReference type="NCBI Taxonomy" id="821"/>
    <lineage>
        <taxon>Bacteria</taxon>
        <taxon>Pseudomonadati</taxon>
        <taxon>Bacteroidota</taxon>
        <taxon>Bacteroidia</taxon>
        <taxon>Bacteroidales</taxon>
        <taxon>Bacteroidaceae</taxon>
        <taxon>Phocaeicola</taxon>
    </lineage>
</organism>
<reference evidence="5 6" key="1">
    <citation type="journal article" date="2019" name="Nat. Med.">
        <title>A library of human gut bacterial isolates paired with longitudinal multiomics data enables mechanistic microbiome research.</title>
        <authorList>
            <person name="Poyet M."/>
            <person name="Groussin M."/>
            <person name="Gibbons S.M."/>
            <person name="Avila-Pacheco J."/>
            <person name="Jiang X."/>
            <person name="Kearney S.M."/>
            <person name="Perrotta A.R."/>
            <person name="Berdy B."/>
            <person name="Zhao S."/>
            <person name="Lieberman T.D."/>
            <person name="Swanson P.K."/>
            <person name="Smith M."/>
            <person name="Roesemann S."/>
            <person name="Alexander J.E."/>
            <person name="Rich S.A."/>
            <person name="Livny J."/>
            <person name="Vlamakis H."/>
            <person name="Clish C."/>
            <person name="Bullock K."/>
            <person name="Deik A."/>
            <person name="Scott J."/>
            <person name="Pierce K.A."/>
            <person name="Xavier R.J."/>
            <person name="Alm E.J."/>
        </authorList>
    </citation>
    <scope>NUCLEOTIDE SEQUENCE [LARGE SCALE GENOMIC DNA]</scope>
    <source>
        <strain evidence="2 5">BIOML-A140</strain>
        <strain evidence="1 6">BIOML-A141</strain>
    </source>
</reference>
<evidence type="ECO:0000313" key="2">
    <source>
        <dbReference type="EMBL" id="KAB6481888.1"/>
    </source>
</evidence>
<dbReference type="Proteomes" id="UP000483142">
    <property type="component" value="Unassembled WGS sequence"/>
</dbReference>
<dbReference type="EMBL" id="WDBZ01000001">
    <property type="protein sequence ID" value="KAB6457369.1"/>
    <property type="molecule type" value="Genomic_DNA"/>
</dbReference>
<dbReference type="GeneID" id="92988624"/>
<reference evidence="3 4" key="2">
    <citation type="submission" date="2019-09" db="EMBL/GenBank/DDBJ databases">
        <title>Commensal-derived Metabolites Govern Vibrio cholerae Pathogenesis in Host.</title>
        <authorList>
            <person name="Yoon S.S."/>
            <person name="Yoon M.Y."/>
        </authorList>
    </citation>
    <scope>NUCLEOTIDE SEQUENCE [LARGE SCALE GENOMIC DNA]</scope>
    <source>
        <strain evidence="3 4">VIC01</strain>
    </source>
</reference>
<gene>
    <name evidence="2" type="ORF">GAZ06_00575</name>
    <name evidence="1" type="ORF">GAZ09_00575</name>
    <name evidence="3" type="ORF">VIC01_02041</name>
</gene>
<evidence type="ECO:0000313" key="6">
    <source>
        <dbReference type="Proteomes" id="UP000483142"/>
    </source>
</evidence>
<evidence type="ECO:0000313" key="5">
    <source>
        <dbReference type="Proteomes" id="UP000468344"/>
    </source>
</evidence>
<dbReference type="RefSeq" id="WP_004295656.1">
    <property type="nucleotide sequence ID" value="NZ_CAXTGH010000007.1"/>
</dbReference>
<dbReference type="EMBL" id="WDBY01000001">
    <property type="protein sequence ID" value="KAB6481888.1"/>
    <property type="molecule type" value="Genomic_DNA"/>
</dbReference>
<protein>
    <submittedName>
        <fullName evidence="3">Uncharacterized protein</fullName>
    </submittedName>
</protein>
<dbReference type="Proteomes" id="UP000326091">
    <property type="component" value="Chromosome"/>
</dbReference>
<evidence type="ECO:0000313" key="4">
    <source>
        <dbReference type="Proteomes" id="UP000326091"/>
    </source>
</evidence>
<dbReference type="EMBL" id="CP043529">
    <property type="protein sequence ID" value="QEW36489.1"/>
    <property type="molecule type" value="Genomic_DNA"/>
</dbReference>